<evidence type="ECO:0000256" key="7">
    <source>
        <dbReference type="ARBA" id="ARBA00025735"/>
    </source>
</evidence>
<dbReference type="EMBL" id="SKBN01000191">
    <property type="protein sequence ID" value="TGJ80984.1"/>
    <property type="molecule type" value="Genomic_DNA"/>
</dbReference>
<evidence type="ECO:0000256" key="4">
    <source>
        <dbReference type="ARBA" id="ARBA00022838"/>
    </source>
</evidence>
<reference evidence="10 11" key="1">
    <citation type="submission" date="2019-03" db="EMBL/GenBank/DDBJ databases">
        <title>Draft genome sequence of Xylaria hypoxylon DSM 108379, a ubiquitous saprotrophic-parasitic fungi on hardwood.</title>
        <authorList>
            <person name="Buettner E."/>
            <person name="Leonhardt S."/>
            <person name="Gebauer A.M."/>
            <person name="Liers C."/>
            <person name="Hofrichter M."/>
            <person name="Kellner H."/>
        </authorList>
    </citation>
    <scope>NUCLEOTIDE SEQUENCE [LARGE SCALE GENOMIC DNA]</scope>
    <source>
        <strain evidence="10 11">DSM 108379</strain>
    </source>
</reference>
<dbReference type="AlphaFoldDB" id="A0A4Z0YAP8"/>
<dbReference type="GO" id="GO:0005634">
    <property type="term" value="C:nucleus"/>
    <property type="evidence" value="ECO:0007669"/>
    <property type="project" value="UniProtKB-SubCell"/>
</dbReference>
<evidence type="ECO:0000256" key="2">
    <source>
        <dbReference type="ARBA" id="ARBA00004629"/>
    </source>
</evidence>
<evidence type="ECO:0000256" key="5">
    <source>
        <dbReference type="ARBA" id="ARBA00023242"/>
    </source>
</evidence>
<evidence type="ECO:0000313" key="10">
    <source>
        <dbReference type="EMBL" id="TGJ80984.1"/>
    </source>
</evidence>
<keyword evidence="11" id="KW-1185">Reference proteome</keyword>
<name>A0A4Z0YAP8_9PEZI</name>
<evidence type="ECO:0000256" key="3">
    <source>
        <dbReference type="ARBA" id="ARBA00022454"/>
    </source>
</evidence>
<evidence type="ECO:0000313" key="11">
    <source>
        <dbReference type="Proteomes" id="UP000297716"/>
    </source>
</evidence>
<feature type="coiled-coil region" evidence="8">
    <location>
        <begin position="14"/>
        <end position="41"/>
    </location>
</feature>
<comment type="caution">
    <text evidence="10">The sequence shown here is derived from an EMBL/GenBank/DDBJ whole genome shotgun (WGS) entry which is preliminary data.</text>
</comment>
<evidence type="ECO:0000256" key="1">
    <source>
        <dbReference type="ARBA" id="ARBA00004123"/>
    </source>
</evidence>
<comment type="similarity">
    <text evidence="7">Belongs to the CENP-H/MCM16 family.</text>
</comment>
<dbReference type="Proteomes" id="UP000297716">
    <property type="component" value="Unassembled WGS sequence"/>
</dbReference>
<comment type="subcellular location">
    <subcellularLocation>
        <location evidence="2">Chromosome</location>
        <location evidence="2">Centromere</location>
        <location evidence="2">Kinetochore</location>
    </subcellularLocation>
    <subcellularLocation>
        <location evidence="1">Nucleus</location>
    </subcellularLocation>
</comment>
<protein>
    <recommendedName>
        <fullName evidence="9">Centromere protein H C-terminal domain-containing protein</fullName>
    </recommendedName>
</protein>
<dbReference type="GO" id="GO:0007052">
    <property type="term" value="P:mitotic spindle organization"/>
    <property type="evidence" value="ECO:0007669"/>
    <property type="project" value="TreeGrafter"/>
</dbReference>
<dbReference type="PANTHER" id="PTHR48122">
    <property type="entry name" value="CENTROMERE PROTEIN H"/>
    <property type="match status" value="1"/>
</dbReference>
<dbReference type="GO" id="GO:0051382">
    <property type="term" value="P:kinetochore assembly"/>
    <property type="evidence" value="ECO:0007669"/>
    <property type="project" value="InterPro"/>
</dbReference>
<dbReference type="InterPro" id="IPR008426">
    <property type="entry name" value="CENP-H_C"/>
</dbReference>
<evidence type="ECO:0000259" key="9">
    <source>
        <dbReference type="Pfam" id="PF05837"/>
    </source>
</evidence>
<dbReference type="OrthoDB" id="2274804at2759"/>
<sequence length="225" mass="24938">MEDRDVEGPTPLLLSDREKRVLELHDKLEQLQLEIALLNAQKNYVYNTTSGRTIEVAQQELLDSRARYMLRNAVVESVVSANPILQAVHNGTKASPIERDLLPLLTDRDAASSALASQNTELHSLLSDLMDVESRSLRLSHENVTLAERLLDLAKQTEQGKAELLPSDSEHAAEIAELEAEVKSSRQRWRVLKGTASAIVAGSGADWARDTELRDIVLDPAEEDV</sequence>
<keyword evidence="6" id="KW-0137">Centromere</keyword>
<evidence type="ECO:0000256" key="6">
    <source>
        <dbReference type="ARBA" id="ARBA00023328"/>
    </source>
</evidence>
<keyword evidence="8" id="KW-0175">Coiled coil</keyword>
<accession>A0A4Z0YAP8</accession>
<dbReference type="PANTHER" id="PTHR48122:SF1">
    <property type="entry name" value="CENTROMERE PROTEIN H"/>
    <property type="match status" value="1"/>
</dbReference>
<keyword evidence="3" id="KW-0158">Chromosome</keyword>
<dbReference type="GO" id="GO:0000776">
    <property type="term" value="C:kinetochore"/>
    <property type="evidence" value="ECO:0007669"/>
    <property type="project" value="UniProtKB-KW"/>
</dbReference>
<dbReference type="STRING" id="37992.A0A4Z0YAP8"/>
<feature type="domain" description="Centromere protein H C-terminal" evidence="9">
    <location>
        <begin position="20"/>
        <end position="220"/>
    </location>
</feature>
<gene>
    <name evidence="10" type="ORF">E0Z10_g7778</name>
</gene>
<organism evidence="10 11">
    <name type="scientific">Xylaria hypoxylon</name>
    <dbReference type="NCBI Taxonomy" id="37992"/>
    <lineage>
        <taxon>Eukaryota</taxon>
        <taxon>Fungi</taxon>
        <taxon>Dikarya</taxon>
        <taxon>Ascomycota</taxon>
        <taxon>Pezizomycotina</taxon>
        <taxon>Sordariomycetes</taxon>
        <taxon>Xylariomycetidae</taxon>
        <taxon>Xylariales</taxon>
        <taxon>Xylariaceae</taxon>
        <taxon>Xylaria</taxon>
    </lineage>
</organism>
<dbReference type="InterPro" id="IPR040034">
    <property type="entry name" value="CENP-H"/>
</dbReference>
<proteinExistence type="inferred from homology"/>
<evidence type="ECO:0000256" key="8">
    <source>
        <dbReference type="SAM" id="Coils"/>
    </source>
</evidence>
<dbReference type="GO" id="GO:0007059">
    <property type="term" value="P:chromosome segregation"/>
    <property type="evidence" value="ECO:0007669"/>
    <property type="project" value="TreeGrafter"/>
</dbReference>
<keyword evidence="5" id="KW-0539">Nucleus</keyword>
<keyword evidence="4" id="KW-0995">Kinetochore</keyword>
<dbReference type="Pfam" id="PF05837">
    <property type="entry name" value="CENP-H"/>
    <property type="match status" value="1"/>
</dbReference>
<dbReference type="GO" id="GO:0043515">
    <property type="term" value="F:kinetochore binding"/>
    <property type="evidence" value="ECO:0007669"/>
    <property type="project" value="TreeGrafter"/>
</dbReference>